<comment type="caution">
    <text evidence="2">The sequence shown here is derived from an EMBL/GenBank/DDBJ whole genome shotgun (WGS) entry which is preliminary data.</text>
</comment>
<dbReference type="Pfam" id="PF06283">
    <property type="entry name" value="ThuA"/>
    <property type="match status" value="1"/>
</dbReference>
<protein>
    <recommendedName>
        <fullName evidence="1">ThuA-like domain-containing protein</fullName>
    </recommendedName>
</protein>
<evidence type="ECO:0000313" key="2">
    <source>
        <dbReference type="EMBL" id="GAA0473145.1"/>
    </source>
</evidence>
<accession>A0ABP3K802</accession>
<dbReference type="Proteomes" id="UP001410648">
    <property type="component" value="Unassembled WGS sequence"/>
</dbReference>
<evidence type="ECO:0000259" key="1">
    <source>
        <dbReference type="Pfam" id="PF06283"/>
    </source>
</evidence>
<dbReference type="SUPFAM" id="SSF52317">
    <property type="entry name" value="Class I glutamine amidotransferase-like"/>
    <property type="match status" value="1"/>
</dbReference>
<dbReference type="Gene3D" id="3.40.50.880">
    <property type="match status" value="1"/>
</dbReference>
<dbReference type="InterPro" id="IPR029010">
    <property type="entry name" value="ThuA-like"/>
</dbReference>
<gene>
    <name evidence="2" type="ORF">GCM10008936_00010</name>
</gene>
<organism evidence="2 3">
    <name type="scientific">Alkalibacterium indicireducens</name>
    <dbReference type="NCBI Taxonomy" id="398758"/>
    <lineage>
        <taxon>Bacteria</taxon>
        <taxon>Bacillati</taxon>
        <taxon>Bacillota</taxon>
        <taxon>Bacilli</taxon>
        <taxon>Lactobacillales</taxon>
        <taxon>Carnobacteriaceae</taxon>
        <taxon>Alkalibacterium</taxon>
    </lineage>
</organism>
<keyword evidence="3" id="KW-1185">Reference proteome</keyword>
<evidence type="ECO:0000313" key="3">
    <source>
        <dbReference type="Proteomes" id="UP001410648"/>
    </source>
</evidence>
<reference evidence="3" key="1">
    <citation type="journal article" date="2019" name="Int. J. Syst. Evol. Microbiol.">
        <title>The Global Catalogue of Microorganisms (GCM) 10K type strain sequencing project: providing services to taxonomists for standard genome sequencing and annotation.</title>
        <authorList>
            <consortium name="The Broad Institute Genomics Platform"/>
            <consortium name="The Broad Institute Genome Sequencing Center for Infectious Disease"/>
            <person name="Wu L."/>
            <person name="Ma J."/>
        </authorList>
    </citation>
    <scope>NUCLEOTIDE SEQUENCE [LARGE SCALE GENOMIC DNA]</scope>
    <source>
        <strain evidence="3">JCM 14232</strain>
    </source>
</reference>
<dbReference type="InterPro" id="IPR029062">
    <property type="entry name" value="Class_I_gatase-like"/>
</dbReference>
<dbReference type="EMBL" id="BAAADA010000001">
    <property type="protein sequence ID" value="GAA0473145.1"/>
    <property type="molecule type" value="Genomic_DNA"/>
</dbReference>
<name>A0ABP3K802_9LACT</name>
<proteinExistence type="predicted"/>
<dbReference type="RefSeq" id="WP_346023541.1">
    <property type="nucleotide sequence ID" value="NZ_BAAADA010000001.1"/>
</dbReference>
<feature type="domain" description="ThuA-like" evidence="1">
    <location>
        <begin position="23"/>
        <end position="151"/>
    </location>
</feature>
<sequence length="193" mass="22120">MKEGLTQVLDKLGDVTILCADRKELTEHLKDRPDLVISASENRLDPESDNPEEWMTEFEEDKIVDYVKKGGSWLVWHSGLVSYQKLTTYIDMVGGSFDYHPEKPVSVNYKYIEESSLTDRKEEFSITDEHCFINYGKDVTVTMTSSSEYEESVAGWTVKYGEVCVYIPAHNKEGLMSRPVKTDLEAITKKMIQ</sequence>